<reference evidence="4 5" key="1">
    <citation type="submission" date="2019-02" db="EMBL/GenBank/DDBJ databases">
        <title>Sequencing the genomes of 1000 actinobacteria strains.</title>
        <authorList>
            <person name="Klenk H.-P."/>
        </authorList>
    </citation>
    <scope>NUCLEOTIDE SEQUENCE [LARGE SCALE GENOMIC DNA]</scope>
    <source>
        <strain evidence="4 5">DSM 18319</strain>
    </source>
</reference>
<proteinExistence type="predicted"/>
<accession>A0A4Q8AMB6</accession>
<feature type="domain" description="HIT" evidence="3">
    <location>
        <begin position="6"/>
        <end position="113"/>
    </location>
</feature>
<dbReference type="AlphaFoldDB" id="A0A4Q8AMB6"/>
<gene>
    <name evidence="4" type="ORF">EV379_2055</name>
</gene>
<dbReference type="InterPro" id="IPR001310">
    <property type="entry name" value="Histidine_triad_HIT"/>
</dbReference>
<dbReference type="Pfam" id="PF01230">
    <property type="entry name" value="HIT"/>
    <property type="match status" value="1"/>
</dbReference>
<dbReference type="GO" id="GO:0003824">
    <property type="term" value="F:catalytic activity"/>
    <property type="evidence" value="ECO:0007669"/>
    <property type="project" value="InterPro"/>
</dbReference>
<dbReference type="RefSeq" id="WP_130506033.1">
    <property type="nucleotide sequence ID" value="NZ_SHLC01000001.1"/>
</dbReference>
<dbReference type="Gene3D" id="3.30.428.10">
    <property type="entry name" value="HIT-like"/>
    <property type="match status" value="1"/>
</dbReference>
<dbReference type="SUPFAM" id="SSF54197">
    <property type="entry name" value="HIT-like"/>
    <property type="match status" value="1"/>
</dbReference>
<feature type="active site" description="Tele-AMP-histidine intermediate" evidence="1">
    <location>
        <position position="100"/>
    </location>
</feature>
<dbReference type="PROSITE" id="PS51084">
    <property type="entry name" value="HIT_2"/>
    <property type="match status" value="1"/>
</dbReference>
<comment type="caution">
    <text evidence="4">The sequence shown here is derived from an EMBL/GenBank/DDBJ whole genome shotgun (WGS) entry which is preliminary data.</text>
</comment>
<dbReference type="PANTHER" id="PTHR46648:SF1">
    <property type="entry name" value="ADENOSINE 5'-MONOPHOSPHORAMIDASE HNT1"/>
    <property type="match status" value="1"/>
</dbReference>
<keyword evidence="5" id="KW-1185">Reference proteome</keyword>
<organism evidence="4 5">
    <name type="scientific">Microterricola gilva</name>
    <dbReference type="NCBI Taxonomy" id="393267"/>
    <lineage>
        <taxon>Bacteria</taxon>
        <taxon>Bacillati</taxon>
        <taxon>Actinomycetota</taxon>
        <taxon>Actinomycetes</taxon>
        <taxon>Micrococcales</taxon>
        <taxon>Microbacteriaceae</taxon>
        <taxon>Microterricola</taxon>
    </lineage>
</organism>
<comment type="caution">
    <text evidence="2">Lacks conserved residue(s) required for the propagation of feature annotation.</text>
</comment>
<dbReference type="EMBL" id="SHLC01000001">
    <property type="protein sequence ID" value="RZU65717.1"/>
    <property type="molecule type" value="Genomic_DNA"/>
</dbReference>
<dbReference type="Proteomes" id="UP000291483">
    <property type="component" value="Unassembled WGS sequence"/>
</dbReference>
<evidence type="ECO:0000313" key="5">
    <source>
        <dbReference type="Proteomes" id="UP000291483"/>
    </source>
</evidence>
<evidence type="ECO:0000256" key="1">
    <source>
        <dbReference type="PIRSR" id="PIRSR601310-1"/>
    </source>
</evidence>
<dbReference type="PANTHER" id="PTHR46648">
    <property type="entry name" value="HIT FAMILY PROTEIN 1"/>
    <property type="match status" value="1"/>
</dbReference>
<name>A0A4Q8AMB6_9MICO</name>
<dbReference type="PRINTS" id="PR00332">
    <property type="entry name" value="HISTRIAD"/>
</dbReference>
<evidence type="ECO:0000313" key="4">
    <source>
        <dbReference type="EMBL" id="RZU65717.1"/>
    </source>
</evidence>
<protein>
    <submittedName>
        <fullName evidence="4">Histidine triad (HIT) family protein</fullName>
    </submittedName>
</protein>
<dbReference type="GO" id="GO:0009117">
    <property type="term" value="P:nucleotide metabolic process"/>
    <property type="evidence" value="ECO:0007669"/>
    <property type="project" value="TreeGrafter"/>
</dbReference>
<dbReference type="InterPro" id="IPR011146">
    <property type="entry name" value="HIT-like"/>
</dbReference>
<sequence>MNVPCIFCAIVAGDAPSHRVYEDELTVGFLSIHPAASGHTVLVPREHAPQLWDLSDATTAGIGHSLRSMARLLERTIEPDGMTVFQTNREAGWQSVFHMHFQLVPRSDRDALTPPWTETAAAESDLTRMAERLRAAR</sequence>
<dbReference type="OrthoDB" id="9784774at2"/>
<dbReference type="InterPro" id="IPR036265">
    <property type="entry name" value="HIT-like_sf"/>
</dbReference>
<evidence type="ECO:0000259" key="3">
    <source>
        <dbReference type="PROSITE" id="PS51084"/>
    </source>
</evidence>
<evidence type="ECO:0000256" key="2">
    <source>
        <dbReference type="PROSITE-ProRule" id="PRU00464"/>
    </source>
</evidence>